<dbReference type="OrthoDB" id="2456575at2"/>
<dbReference type="EMBL" id="UGNP01000001">
    <property type="protein sequence ID" value="STX11021.1"/>
    <property type="molecule type" value="Genomic_DNA"/>
</dbReference>
<protein>
    <submittedName>
        <fullName evidence="2">ABC-type lipoprotein export system ATPase subunit</fullName>
    </submittedName>
    <submittedName>
        <fullName evidence="1">Macrolide export ATP-binding/permease protein MacB</fullName>
        <ecNumber evidence="1">3.6.3.-</ecNumber>
    </submittedName>
</protein>
<organism evidence="1 3">
    <name type="scientific">Kurthia zopfii</name>
    <dbReference type="NCBI Taxonomy" id="1650"/>
    <lineage>
        <taxon>Bacteria</taxon>
        <taxon>Bacillati</taxon>
        <taxon>Bacillota</taxon>
        <taxon>Bacilli</taxon>
        <taxon>Bacillales</taxon>
        <taxon>Caryophanaceae</taxon>
        <taxon>Kurthia</taxon>
    </lineage>
</organism>
<dbReference type="AlphaFoldDB" id="A0A8B4QE48"/>
<sequence>MSKVQLKNATILPHFKGLNIAVEKSTSLAISGTSKKYVLETIGCFHKLESGFYQLEYHRNETKDLNELAAVRLEKMGFVAREDEFIEGLTVLGNLELPYFFQSKSSKITAAKHQRVEQLSRLMGMHNILHEKATLLDSYKAKCASIIRALLNSPSILLLEDPSAHLSTEETELLLNFLNTLKIDGVTVIMSSEDPIIIERCDQQIIVDEIGN</sequence>
<dbReference type="GO" id="GO:0016787">
    <property type="term" value="F:hydrolase activity"/>
    <property type="evidence" value="ECO:0007669"/>
    <property type="project" value="UniProtKB-KW"/>
</dbReference>
<dbReference type="Proteomes" id="UP000254330">
    <property type="component" value="Unassembled WGS sequence"/>
</dbReference>
<evidence type="ECO:0000313" key="1">
    <source>
        <dbReference type="EMBL" id="STX11021.1"/>
    </source>
</evidence>
<gene>
    <name evidence="1" type="primary">macB_6</name>
    <name evidence="2" type="ORF">DFR61_13716</name>
    <name evidence="1" type="ORF">NCTC10597_02816</name>
</gene>
<keyword evidence="1" id="KW-0067">ATP-binding</keyword>
<dbReference type="EMBL" id="SNZG01000037">
    <property type="protein sequence ID" value="TDR34548.1"/>
    <property type="molecule type" value="Genomic_DNA"/>
</dbReference>
<dbReference type="PANTHER" id="PTHR24220:SF86">
    <property type="entry name" value="ABC TRANSPORTER ABCH.1"/>
    <property type="match status" value="1"/>
</dbReference>
<comment type="caution">
    <text evidence="1">The sequence shown here is derived from an EMBL/GenBank/DDBJ whole genome shotgun (WGS) entry which is preliminary data.</text>
</comment>
<dbReference type="GO" id="GO:0005886">
    <property type="term" value="C:plasma membrane"/>
    <property type="evidence" value="ECO:0007669"/>
    <property type="project" value="TreeGrafter"/>
</dbReference>
<keyword evidence="2" id="KW-0449">Lipoprotein</keyword>
<reference evidence="1 3" key="1">
    <citation type="submission" date="2018-06" db="EMBL/GenBank/DDBJ databases">
        <authorList>
            <consortium name="Pathogen Informatics"/>
            <person name="Doyle S."/>
        </authorList>
    </citation>
    <scope>NUCLEOTIDE SEQUENCE [LARGE SCALE GENOMIC DNA]</scope>
    <source>
        <strain evidence="1 3">NCTC10597</strain>
    </source>
</reference>
<evidence type="ECO:0000313" key="2">
    <source>
        <dbReference type="EMBL" id="TDR34548.1"/>
    </source>
</evidence>
<dbReference type="InterPro" id="IPR015854">
    <property type="entry name" value="ABC_transpr_LolD-like"/>
</dbReference>
<dbReference type="Proteomes" id="UP000294641">
    <property type="component" value="Unassembled WGS sequence"/>
</dbReference>
<dbReference type="SUPFAM" id="SSF52540">
    <property type="entry name" value="P-loop containing nucleoside triphosphate hydrolases"/>
    <property type="match status" value="1"/>
</dbReference>
<keyword evidence="4" id="KW-1185">Reference proteome</keyword>
<dbReference type="PANTHER" id="PTHR24220">
    <property type="entry name" value="IMPORT ATP-BINDING PROTEIN"/>
    <property type="match status" value="1"/>
</dbReference>
<name>A0A8B4QE48_9BACL</name>
<dbReference type="GO" id="GO:0005524">
    <property type="term" value="F:ATP binding"/>
    <property type="evidence" value="ECO:0007669"/>
    <property type="project" value="UniProtKB-KW"/>
</dbReference>
<accession>A0A8B4QE48</accession>
<keyword evidence="1" id="KW-0378">Hydrolase</keyword>
<dbReference type="GO" id="GO:0022857">
    <property type="term" value="F:transmembrane transporter activity"/>
    <property type="evidence" value="ECO:0007669"/>
    <property type="project" value="TreeGrafter"/>
</dbReference>
<evidence type="ECO:0000313" key="3">
    <source>
        <dbReference type="Proteomes" id="UP000254330"/>
    </source>
</evidence>
<dbReference type="RefSeq" id="WP_109350523.1">
    <property type="nucleotide sequence ID" value="NZ_BJUE01000038.1"/>
</dbReference>
<evidence type="ECO:0000313" key="4">
    <source>
        <dbReference type="Proteomes" id="UP000294641"/>
    </source>
</evidence>
<keyword evidence="1" id="KW-0547">Nucleotide-binding</keyword>
<proteinExistence type="predicted"/>
<dbReference type="EC" id="3.6.3.-" evidence="1"/>
<dbReference type="Gene3D" id="3.40.50.300">
    <property type="entry name" value="P-loop containing nucleotide triphosphate hydrolases"/>
    <property type="match status" value="1"/>
</dbReference>
<dbReference type="InterPro" id="IPR027417">
    <property type="entry name" value="P-loop_NTPase"/>
</dbReference>
<reference evidence="2 4" key="2">
    <citation type="submission" date="2019-03" db="EMBL/GenBank/DDBJ databases">
        <title>Genomic Encyclopedia of Type Strains, Phase IV (KMG-IV): sequencing the most valuable type-strain genomes for metagenomic binning, comparative biology and taxonomic classification.</title>
        <authorList>
            <person name="Goeker M."/>
        </authorList>
    </citation>
    <scope>NUCLEOTIDE SEQUENCE [LARGE SCALE GENOMIC DNA]</scope>
    <source>
        <strain evidence="2 4">DSM 20580</strain>
    </source>
</reference>